<evidence type="ECO:0000313" key="2">
    <source>
        <dbReference type="Proteomes" id="UP000201944"/>
    </source>
</evidence>
<accession>A0A0M7QEP5</accession>
<keyword evidence="2" id="KW-1185">Reference proteome</keyword>
<evidence type="ECO:0000313" key="1">
    <source>
        <dbReference type="EMBL" id="CUL02416.1"/>
    </source>
</evidence>
<sequence length="73" mass="8244">MKTVMKSYFGSHLYGTSTPESDVDFKEIFVPPARDILIGNVKEHMSKNTNNTSSKTLKMILTMNYTVLNISLN</sequence>
<dbReference type="GeneID" id="26624544"/>
<dbReference type="EMBL" id="LN881732">
    <property type="protein sequence ID" value="CUL02416.1"/>
    <property type="molecule type" value="Genomic_DNA"/>
</dbReference>
<organism evidence="1 2">
    <name type="scientific">Escherichia phage slur07</name>
    <dbReference type="NCBI Taxonomy" id="1720500"/>
    <lineage>
        <taxon>Viruses</taxon>
        <taxon>Duplodnaviria</taxon>
        <taxon>Heunggongvirae</taxon>
        <taxon>Uroviricota</taxon>
        <taxon>Caudoviricetes</taxon>
        <taxon>Pantevenvirales</taxon>
        <taxon>Straboviridae</taxon>
        <taxon>Tevenvirinae</taxon>
        <taxon>Tequatrovirus</taxon>
        <taxon>Tequatrovirus slur07</taxon>
    </lineage>
</organism>
<dbReference type="KEGG" id="vg:26624544"/>
<dbReference type="RefSeq" id="YP_009197358.1">
    <property type="nucleotide sequence ID" value="NC_028780.1"/>
</dbReference>
<protein>
    <submittedName>
        <fullName evidence="1">Uncharacterized protein</fullName>
    </submittedName>
</protein>
<reference evidence="1 2" key="1">
    <citation type="journal article" date="2015" name="Genome Announc.">
        <title>Draft Genome Sequences of 14 Escherichia coli Phages Isolated from Cattle Slurry.</title>
        <authorList>
            <person name="Smith R."/>
            <person name="O'Hara M."/>
            <person name="Hobman J.L."/>
            <person name="Millard A.D."/>
        </authorList>
    </citation>
    <scope>NUCLEOTIDE SEQUENCE [LARGE SCALE GENOMIC DNA]</scope>
</reference>
<proteinExistence type="predicted"/>
<name>A0A0M7QEP5_9CAUD</name>
<dbReference type="Proteomes" id="UP000201944">
    <property type="component" value="Segment"/>
</dbReference>